<dbReference type="InterPro" id="IPR029526">
    <property type="entry name" value="PGBD"/>
</dbReference>
<evidence type="ECO:0000259" key="1">
    <source>
        <dbReference type="Pfam" id="PF13843"/>
    </source>
</evidence>
<dbReference type="EMBL" id="JARBHB010000005">
    <property type="protein sequence ID" value="KAJ8883939.1"/>
    <property type="molecule type" value="Genomic_DNA"/>
</dbReference>
<accession>A0ABQ9HI00</accession>
<comment type="caution">
    <text evidence="2">The sequence shown here is derived from an EMBL/GenBank/DDBJ whole genome shotgun (WGS) entry which is preliminary data.</text>
</comment>
<protein>
    <recommendedName>
        <fullName evidence="1">PiggyBac transposable element-derived protein domain-containing protein</fullName>
    </recommendedName>
</protein>
<gene>
    <name evidence="2" type="ORF">PR048_015795</name>
</gene>
<sequence length="129" mass="15198">MQHEHLLCLKWKDTRDVLTLSTLHNATPSKVDMKSKNGNLKKTNPNVILDYNIHKTGVDRSDQMIICYPFNRKPPKWETRDGQERKQYHLFTFLWEISEALVKKKLKLKLVNKLHPTDSLEGISLIKFQ</sequence>
<reference evidence="2 3" key="1">
    <citation type="submission" date="2023-02" db="EMBL/GenBank/DDBJ databases">
        <title>LHISI_Scaffold_Assembly.</title>
        <authorList>
            <person name="Stuart O.P."/>
            <person name="Cleave R."/>
            <person name="Magrath M.J.L."/>
            <person name="Mikheyev A.S."/>
        </authorList>
    </citation>
    <scope>NUCLEOTIDE SEQUENCE [LARGE SCALE GENOMIC DNA]</scope>
    <source>
        <strain evidence="2">Daus_M_001</strain>
        <tissue evidence="2">Leg muscle</tissue>
    </source>
</reference>
<evidence type="ECO:0000313" key="3">
    <source>
        <dbReference type="Proteomes" id="UP001159363"/>
    </source>
</evidence>
<evidence type="ECO:0000313" key="2">
    <source>
        <dbReference type="EMBL" id="KAJ8883939.1"/>
    </source>
</evidence>
<proteinExistence type="predicted"/>
<feature type="domain" description="PiggyBac transposable element-derived protein" evidence="1">
    <location>
        <begin position="4"/>
        <end position="79"/>
    </location>
</feature>
<dbReference type="Pfam" id="PF13843">
    <property type="entry name" value="DDE_Tnp_1_7"/>
    <property type="match status" value="1"/>
</dbReference>
<organism evidence="2 3">
    <name type="scientific">Dryococelus australis</name>
    <dbReference type="NCBI Taxonomy" id="614101"/>
    <lineage>
        <taxon>Eukaryota</taxon>
        <taxon>Metazoa</taxon>
        <taxon>Ecdysozoa</taxon>
        <taxon>Arthropoda</taxon>
        <taxon>Hexapoda</taxon>
        <taxon>Insecta</taxon>
        <taxon>Pterygota</taxon>
        <taxon>Neoptera</taxon>
        <taxon>Polyneoptera</taxon>
        <taxon>Phasmatodea</taxon>
        <taxon>Verophasmatodea</taxon>
        <taxon>Anareolatae</taxon>
        <taxon>Phasmatidae</taxon>
        <taxon>Eurycanthinae</taxon>
        <taxon>Dryococelus</taxon>
    </lineage>
</organism>
<name>A0ABQ9HI00_9NEOP</name>
<keyword evidence="3" id="KW-1185">Reference proteome</keyword>
<dbReference type="Proteomes" id="UP001159363">
    <property type="component" value="Chromosome 4"/>
</dbReference>